<organism evidence="2 3">
    <name type="scientific">Polarella glacialis</name>
    <name type="common">Dinoflagellate</name>
    <dbReference type="NCBI Taxonomy" id="89957"/>
    <lineage>
        <taxon>Eukaryota</taxon>
        <taxon>Sar</taxon>
        <taxon>Alveolata</taxon>
        <taxon>Dinophyceae</taxon>
        <taxon>Suessiales</taxon>
        <taxon>Suessiaceae</taxon>
        <taxon>Polarella</taxon>
    </lineage>
</organism>
<feature type="region of interest" description="Disordered" evidence="1">
    <location>
        <begin position="458"/>
        <end position="501"/>
    </location>
</feature>
<feature type="compositionally biased region" description="Polar residues" evidence="1">
    <location>
        <begin position="590"/>
        <end position="600"/>
    </location>
</feature>
<dbReference type="Proteomes" id="UP000626109">
    <property type="component" value="Unassembled WGS sequence"/>
</dbReference>
<feature type="compositionally biased region" description="Low complexity" evidence="1">
    <location>
        <begin position="287"/>
        <end position="309"/>
    </location>
</feature>
<feature type="compositionally biased region" description="Basic residues" evidence="1">
    <location>
        <begin position="30"/>
        <end position="44"/>
    </location>
</feature>
<dbReference type="AlphaFoldDB" id="A0A813IXI3"/>
<reference evidence="2" key="1">
    <citation type="submission" date="2021-02" db="EMBL/GenBank/DDBJ databases">
        <authorList>
            <person name="Dougan E. K."/>
            <person name="Rhodes N."/>
            <person name="Thang M."/>
            <person name="Chan C."/>
        </authorList>
    </citation>
    <scope>NUCLEOTIDE SEQUENCE</scope>
</reference>
<name>A0A813IXI3_POLGL</name>
<feature type="region of interest" description="Disordered" evidence="1">
    <location>
        <begin position="286"/>
        <end position="411"/>
    </location>
</feature>
<protein>
    <submittedName>
        <fullName evidence="2">Uncharacterized protein</fullName>
    </submittedName>
</protein>
<feature type="compositionally biased region" description="Polar residues" evidence="1">
    <location>
        <begin position="376"/>
        <end position="402"/>
    </location>
</feature>
<feature type="compositionally biased region" description="Basic and acidic residues" evidence="1">
    <location>
        <begin position="124"/>
        <end position="134"/>
    </location>
</feature>
<evidence type="ECO:0000313" key="2">
    <source>
        <dbReference type="EMBL" id="CAE8665051.1"/>
    </source>
</evidence>
<evidence type="ECO:0000313" key="3">
    <source>
        <dbReference type="Proteomes" id="UP000626109"/>
    </source>
</evidence>
<gene>
    <name evidence="2" type="ORF">PGLA2088_LOCUS15800</name>
</gene>
<feature type="compositionally biased region" description="Low complexity" evidence="1">
    <location>
        <begin position="658"/>
        <end position="673"/>
    </location>
</feature>
<feature type="region of interest" description="Disordered" evidence="1">
    <location>
        <begin position="565"/>
        <end position="673"/>
    </location>
</feature>
<feature type="compositionally biased region" description="Polar residues" evidence="1">
    <location>
        <begin position="104"/>
        <end position="123"/>
    </location>
</feature>
<feature type="compositionally biased region" description="Low complexity" evidence="1">
    <location>
        <begin position="565"/>
        <end position="587"/>
    </location>
</feature>
<evidence type="ECO:0000256" key="1">
    <source>
        <dbReference type="SAM" id="MobiDB-lite"/>
    </source>
</evidence>
<feature type="compositionally biased region" description="Basic and acidic residues" evidence="1">
    <location>
        <begin position="45"/>
        <end position="102"/>
    </location>
</feature>
<accession>A0A813IXI3</accession>
<feature type="region of interest" description="Disordered" evidence="1">
    <location>
        <begin position="1"/>
        <end position="198"/>
    </location>
</feature>
<proteinExistence type="predicted"/>
<sequence>MPPPGSSRRRRAEESTLPATRSRVAAPTAPRRRSQRRERSRSRRRDREPERPPRGGRGKSREKSKEKSKEKSRERRDRRDTDKEGKDRDRRNRGDTDKEKKGSSRQGATPQEAAVSSTAGSARNDSDVQSERPKSPNRSLSARMDAIRDSIVGFGSLNLPEDDGLSLGADFSANEGDSQHGDSPCADSPEDAQKVQEQVSKTLPAEAPLELTLSASASAVGRVDEQSNSATNQILCSLHGCYRTRRNLERVEGEVDKWICNADGPCLLKGQAKLDVAAPKLVERASAKGANARGRGSSSGVRSVASRRTSTSERASERVGSRGQTSEKRIALADQRKRQSGSPSEHRLRRSLTEGSCILSSRRHHEASSREPPPQTAYSSRSGGVVQQRTSTGTDARGSSASLHPPGPHAQQSMDLVVCTVHAKKRHPNRMARKANGDWVCTGEDPCKFSAGQSESVVAPAANHAPDGRSRDKPGAAASVSLRQPASGVERGSSSSRRALPAQSSVFALAAKARLRSFRLRLRSPEDSNRDAFGDSVRALQDCRALELVTGSLRLTAAAGRPGAAAVGASSGADHARLSPSRSSRLPKSGNPSSAPSWSLTRRELPEGGSSSQAARVRQPARLLHASGSARRPVGAPPEPSGRGEVRARSRSPHGRSGHSSFAPASSAHSSSGVNLMRTCALHDRPRYEERMERRGADWVCKPSDRCRADEAPRSAPVQEAEPLRCAIHGRLRTAQNLERKRDGWVCKPDCQCR</sequence>
<dbReference type="EMBL" id="CAJNNW010019720">
    <property type="protein sequence ID" value="CAE8665051.1"/>
    <property type="molecule type" value="Genomic_DNA"/>
</dbReference>
<comment type="caution">
    <text evidence="2">The sequence shown here is derived from an EMBL/GenBank/DDBJ whole genome shotgun (WGS) entry which is preliminary data.</text>
</comment>
<feature type="compositionally biased region" description="Basic and acidic residues" evidence="1">
    <location>
        <begin position="310"/>
        <end position="337"/>
    </location>
</feature>